<keyword evidence="1" id="KW-0472">Membrane</keyword>
<keyword evidence="1" id="KW-0812">Transmembrane</keyword>
<evidence type="ECO:0000313" key="2">
    <source>
        <dbReference type="EMBL" id="BBY27727.1"/>
    </source>
</evidence>
<dbReference type="EMBL" id="AP022588">
    <property type="protein sequence ID" value="BBY27727.1"/>
    <property type="molecule type" value="Genomic_DNA"/>
</dbReference>
<gene>
    <name evidence="2" type="ORF">MSEDJ_18230</name>
</gene>
<protein>
    <submittedName>
        <fullName evidence="2">Uncharacterized protein</fullName>
    </submittedName>
</protein>
<evidence type="ECO:0000313" key="3">
    <source>
        <dbReference type="Proteomes" id="UP000467193"/>
    </source>
</evidence>
<keyword evidence="3" id="KW-1185">Reference proteome</keyword>
<name>A0A7I7QNZ7_9MYCO</name>
<dbReference type="KEGG" id="msei:MSEDJ_18230"/>
<dbReference type="Proteomes" id="UP000467193">
    <property type="component" value="Chromosome"/>
</dbReference>
<reference evidence="2 3" key="1">
    <citation type="journal article" date="2019" name="Emerg. Microbes Infect.">
        <title>Comprehensive subspecies identification of 175 nontuberculous mycobacteria species based on 7547 genomic profiles.</title>
        <authorList>
            <person name="Matsumoto Y."/>
            <person name="Kinjo T."/>
            <person name="Motooka D."/>
            <person name="Nabeya D."/>
            <person name="Jung N."/>
            <person name="Uechi K."/>
            <person name="Horii T."/>
            <person name="Iida T."/>
            <person name="Fujita J."/>
            <person name="Nakamura S."/>
        </authorList>
    </citation>
    <scope>NUCLEOTIDE SEQUENCE [LARGE SCALE GENOMIC DNA]</scope>
    <source>
        <strain evidence="2 3">JCM 17899</strain>
    </source>
</reference>
<keyword evidence="1" id="KW-1133">Transmembrane helix</keyword>
<feature type="transmembrane region" description="Helical" evidence="1">
    <location>
        <begin position="26"/>
        <end position="44"/>
    </location>
</feature>
<evidence type="ECO:0000256" key="1">
    <source>
        <dbReference type="SAM" id="Phobius"/>
    </source>
</evidence>
<dbReference type="AlphaFoldDB" id="A0A7I7QNZ7"/>
<proteinExistence type="predicted"/>
<organism evidence="2 3">
    <name type="scientific">Mycolicibacterium sediminis</name>
    <dbReference type="NCBI Taxonomy" id="1286180"/>
    <lineage>
        <taxon>Bacteria</taxon>
        <taxon>Bacillati</taxon>
        <taxon>Actinomycetota</taxon>
        <taxon>Actinomycetes</taxon>
        <taxon>Mycobacteriales</taxon>
        <taxon>Mycobacteriaceae</taxon>
        <taxon>Mycolicibacterium</taxon>
    </lineage>
</organism>
<sequence length="145" mass="15861">MAMTVIMTAATPLASSRRMPSTPAEWLAAGIILVVMVVVIAVLARWMNRRFDEQSEAGVAWQTQASAVFRARWPGDRVWQAGYAELEAEVQGCWQLVLTLESRNAERQGPTAAEGDRQINAVRAYISTLLGPLNAAAAREHRVVG</sequence>
<accession>A0A7I7QNZ7</accession>